<dbReference type="EMBL" id="JAOVQO010000003">
    <property type="protein sequence ID" value="MCU9847082.1"/>
    <property type="molecule type" value="Genomic_DNA"/>
</dbReference>
<gene>
    <name evidence="7" type="ORF">OEZ60_03605</name>
</gene>
<feature type="transmembrane region" description="Helical" evidence="6">
    <location>
        <begin position="111"/>
        <end position="131"/>
    </location>
</feature>
<proteinExistence type="predicted"/>
<comment type="subcellular location">
    <subcellularLocation>
        <location evidence="1">Membrane</location>
        <topology evidence="1">Multi-pass membrane protein</topology>
    </subcellularLocation>
</comment>
<dbReference type="Pfam" id="PF02674">
    <property type="entry name" value="Colicin_V"/>
    <property type="match status" value="1"/>
</dbReference>
<dbReference type="Proteomes" id="UP001209535">
    <property type="component" value="Unassembled WGS sequence"/>
</dbReference>
<name>A0ABT2WZH4_9RHOB</name>
<dbReference type="PANTHER" id="PTHR36926:SF1">
    <property type="entry name" value="COLICIN V PRODUCTION PROTEIN"/>
    <property type="match status" value="1"/>
</dbReference>
<evidence type="ECO:0000256" key="5">
    <source>
        <dbReference type="SAM" id="MobiDB-lite"/>
    </source>
</evidence>
<keyword evidence="8" id="KW-1185">Reference proteome</keyword>
<evidence type="ECO:0000256" key="4">
    <source>
        <dbReference type="ARBA" id="ARBA00023136"/>
    </source>
</evidence>
<keyword evidence="3 6" id="KW-1133">Transmembrane helix</keyword>
<comment type="caution">
    <text evidence="7">The sequence shown here is derived from an EMBL/GenBank/DDBJ whole genome shotgun (WGS) entry which is preliminary data.</text>
</comment>
<evidence type="ECO:0000256" key="2">
    <source>
        <dbReference type="ARBA" id="ARBA00022692"/>
    </source>
</evidence>
<keyword evidence="2 6" id="KW-0812">Transmembrane</keyword>
<dbReference type="InterPro" id="IPR052719">
    <property type="entry name" value="CvpA-like"/>
</dbReference>
<feature type="transmembrane region" description="Helical" evidence="6">
    <location>
        <begin position="6"/>
        <end position="24"/>
    </location>
</feature>
<dbReference type="InterPro" id="IPR003825">
    <property type="entry name" value="Colicin-V_CvpA"/>
</dbReference>
<sequence length="211" mass="21944">MEGFTIVDAVVAVVILVSAVLAYSRGFVRESLAILGWVAAAVLAFIFAPQAEPLVKQIPVLDTYLGESCELSIIASFAAVFALALIVMSVFTPLFASAVQRSALGGVDQGLGFLFGVLRGILLVAVAFVVYNRVLVAATVPVVDQSRSAVVFASLEDKLNKEMPQDAPAWVMARYEELVGGCVAAAPAEPAPTEEANGTGAKTLTAPSTAN</sequence>
<dbReference type="PANTHER" id="PTHR36926">
    <property type="entry name" value="COLICIN V PRODUCTION PROTEIN"/>
    <property type="match status" value="1"/>
</dbReference>
<dbReference type="RefSeq" id="WP_263333309.1">
    <property type="nucleotide sequence ID" value="NZ_JAOVQO010000003.1"/>
</dbReference>
<accession>A0ABT2WZH4</accession>
<organism evidence="7 8">
    <name type="scientific">Albidovulum salinarum</name>
    <dbReference type="NCBI Taxonomy" id="2984153"/>
    <lineage>
        <taxon>Bacteria</taxon>
        <taxon>Pseudomonadati</taxon>
        <taxon>Pseudomonadota</taxon>
        <taxon>Alphaproteobacteria</taxon>
        <taxon>Rhodobacterales</taxon>
        <taxon>Paracoccaceae</taxon>
        <taxon>Albidovulum</taxon>
    </lineage>
</organism>
<feature type="transmembrane region" description="Helical" evidence="6">
    <location>
        <begin position="31"/>
        <end position="51"/>
    </location>
</feature>
<evidence type="ECO:0000256" key="6">
    <source>
        <dbReference type="SAM" id="Phobius"/>
    </source>
</evidence>
<evidence type="ECO:0000256" key="3">
    <source>
        <dbReference type="ARBA" id="ARBA00022989"/>
    </source>
</evidence>
<reference evidence="7 8" key="1">
    <citation type="submission" date="2022-10" db="EMBL/GenBank/DDBJ databases">
        <title>Defluviimonas sp. nov., isolated from ocean surface sediments.</title>
        <authorList>
            <person name="He W."/>
            <person name="Wang L."/>
            <person name="Zhang D.-F."/>
        </authorList>
    </citation>
    <scope>NUCLEOTIDE SEQUENCE [LARGE SCALE GENOMIC DNA]</scope>
    <source>
        <strain evidence="7 8">WL0024</strain>
    </source>
</reference>
<evidence type="ECO:0000313" key="7">
    <source>
        <dbReference type="EMBL" id="MCU9847082.1"/>
    </source>
</evidence>
<feature type="transmembrane region" description="Helical" evidence="6">
    <location>
        <begin position="71"/>
        <end position="99"/>
    </location>
</feature>
<evidence type="ECO:0000256" key="1">
    <source>
        <dbReference type="ARBA" id="ARBA00004141"/>
    </source>
</evidence>
<feature type="compositionally biased region" description="Polar residues" evidence="5">
    <location>
        <begin position="200"/>
        <end position="211"/>
    </location>
</feature>
<feature type="region of interest" description="Disordered" evidence="5">
    <location>
        <begin position="189"/>
        <end position="211"/>
    </location>
</feature>
<protein>
    <submittedName>
        <fullName evidence="7">CvpA family protein</fullName>
    </submittedName>
</protein>
<evidence type="ECO:0000313" key="8">
    <source>
        <dbReference type="Proteomes" id="UP001209535"/>
    </source>
</evidence>
<keyword evidence="4 6" id="KW-0472">Membrane</keyword>